<accession>A0A6C0HI53</accession>
<sequence length="121" mass="13545">MNRVSSSDYIKAKKTNTIYTCLKYDAQHTSPNTVNPVKPSNHLTYNNNINIALNTNCTLLDCSGGQLNYAKSYDLFYGFNYGKMYNYNRCVCSKTGKDKCVSNKKCDTSGNCCVCFTCAFS</sequence>
<proteinExistence type="predicted"/>
<reference evidence="1" key="1">
    <citation type="journal article" date="2020" name="Nature">
        <title>Giant virus diversity and host interactions through global metagenomics.</title>
        <authorList>
            <person name="Schulz F."/>
            <person name="Roux S."/>
            <person name="Paez-Espino D."/>
            <person name="Jungbluth S."/>
            <person name="Walsh D.A."/>
            <person name="Denef V.J."/>
            <person name="McMahon K.D."/>
            <person name="Konstantinidis K.T."/>
            <person name="Eloe-Fadrosh E.A."/>
            <person name="Kyrpides N.C."/>
            <person name="Woyke T."/>
        </authorList>
    </citation>
    <scope>NUCLEOTIDE SEQUENCE</scope>
    <source>
        <strain evidence="1">GVMAG-M-3300023184-101</strain>
    </source>
</reference>
<dbReference type="EMBL" id="MN739952">
    <property type="protein sequence ID" value="QHT79693.1"/>
    <property type="molecule type" value="Genomic_DNA"/>
</dbReference>
<organism evidence="1">
    <name type="scientific">viral metagenome</name>
    <dbReference type="NCBI Taxonomy" id="1070528"/>
    <lineage>
        <taxon>unclassified sequences</taxon>
        <taxon>metagenomes</taxon>
        <taxon>organismal metagenomes</taxon>
    </lineage>
</organism>
<protein>
    <submittedName>
        <fullName evidence="1">Uncharacterized protein</fullName>
    </submittedName>
</protein>
<name>A0A6C0HI53_9ZZZZ</name>
<dbReference type="AlphaFoldDB" id="A0A6C0HI53"/>
<evidence type="ECO:0000313" key="1">
    <source>
        <dbReference type="EMBL" id="QHT79693.1"/>
    </source>
</evidence>